<protein>
    <submittedName>
        <fullName evidence="7">Bax inhibitor 1</fullName>
    </submittedName>
</protein>
<evidence type="ECO:0000313" key="7">
    <source>
        <dbReference type="EMBL" id="KAF7727726.1"/>
    </source>
</evidence>
<dbReference type="Proteomes" id="UP000605846">
    <property type="component" value="Unassembled WGS sequence"/>
</dbReference>
<evidence type="ECO:0000256" key="5">
    <source>
        <dbReference type="ARBA" id="ARBA00023136"/>
    </source>
</evidence>
<keyword evidence="3 6" id="KW-0812">Transmembrane</keyword>
<dbReference type="GO" id="GO:0016020">
    <property type="term" value="C:membrane"/>
    <property type="evidence" value="ECO:0007669"/>
    <property type="project" value="UniProtKB-SubCell"/>
</dbReference>
<comment type="similarity">
    <text evidence="2 6">Belongs to the BI1 family.</text>
</comment>
<feature type="transmembrane region" description="Helical" evidence="6">
    <location>
        <begin position="26"/>
        <end position="45"/>
    </location>
</feature>
<dbReference type="EMBL" id="JABAYA010000050">
    <property type="protein sequence ID" value="KAF7727726.1"/>
    <property type="molecule type" value="Genomic_DNA"/>
</dbReference>
<comment type="caution">
    <text evidence="7">The sequence shown here is derived from an EMBL/GenBank/DDBJ whole genome shotgun (WGS) entry which is preliminary data.</text>
</comment>
<proteinExistence type="inferred from homology"/>
<feature type="transmembrane region" description="Helical" evidence="6">
    <location>
        <begin position="140"/>
        <end position="163"/>
    </location>
</feature>
<sequence length="250" mass="27493">MSGSSSKSQYFSTHNEISRPVQRHLIHVYLVIAGMLGLATIGALYNSNQHPLAVSDGGVVGSVAAVGSALGVRHLPYGSIWRWVLLGTYALFSGISLSTLISVYTHWDPSGSLLLVALSSSVFIFLAFSASAMLANRRSLLYVSGMAGSLLGILIWASLANVLFFRSSSLFSAELYLGLIAFSGFVVYDTQIIVERASAGLLDVPGHALELFMDLFSLFIRLAMIILKKDQEREQQERRKRNNRQNFQRW</sequence>
<organism evidence="7 8">
    <name type="scientific">Apophysomyces ossiformis</name>
    <dbReference type="NCBI Taxonomy" id="679940"/>
    <lineage>
        <taxon>Eukaryota</taxon>
        <taxon>Fungi</taxon>
        <taxon>Fungi incertae sedis</taxon>
        <taxon>Mucoromycota</taxon>
        <taxon>Mucoromycotina</taxon>
        <taxon>Mucoromycetes</taxon>
        <taxon>Mucorales</taxon>
        <taxon>Mucorineae</taxon>
        <taxon>Mucoraceae</taxon>
        <taxon>Apophysomyces</taxon>
    </lineage>
</organism>
<evidence type="ECO:0000256" key="1">
    <source>
        <dbReference type="ARBA" id="ARBA00004141"/>
    </source>
</evidence>
<reference evidence="7" key="1">
    <citation type="submission" date="2020-01" db="EMBL/GenBank/DDBJ databases">
        <title>Genome Sequencing of Three Apophysomyces-Like Fungal Strains Confirms a Novel Fungal Genus in the Mucoromycota with divergent Burkholderia-like Endosymbiotic Bacteria.</title>
        <authorList>
            <person name="Stajich J.E."/>
            <person name="Macias A.M."/>
            <person name="Carter-House D."/>
            <person name="Lovett B."/>
            <person name="Kasson L.R."/>
            <person name="Berry K."/>
            <person name="Grigoriev I."/>
            <person name="Chang Y."/>
            <person name="Spatafora J."/>
            <person name="Kasson M.T."/>
        </authorList>
    </citation>
    <scope>NUCLEOTIDE SEQUENCE</scope>
    <source>
        <strain evidence="7">NRRL A-21654</strain>
    </source>
</reference>
<evidence type="ECO:0000313" key="8">
    <source>
        <dbReference type="Proteomes" id="UP000605846"/>
    </source>
</evidence>
<evidence type="ECO:0000256" key="3">
    <source>
        <dbReference type="ARBA" id="ARBA00022692"/>
    </source>
</evidence>
<keyword evidence="8" id="KW-1185">Reference proteome</keyword>
<keyword evidence="4 6" id="KW-1133">Transmembrane helix</keyword>
<feature type="transmembrane region" description="Helical" evidence="6">
    <location>
        <begin position="113"/>
        <end position="134"/>
    </location>
</feature>
<evidence type="ECO:0000256" key="4">
    <source>
        <dbReference type="ARBA" id="ARBA00022989"/>
    </source>
</evidence>
<dbReference type="PANTHER" id="PTHR23291:SF32">
    <property type="entry name" value="BAX INHIBITOR 1"/>
    <property type="match status" value="1"/>
</dbReference>
<feature type="transmembrane region" description="Helical" evidence="6">
    <location>
        <begin position="80"/>
        <end position="101"/>
    </location>
</feature>
<accession>A0A8H7EUB7</accession>
<dbReference type="OrthoDB" id="1277691at2759"/>
<dbReference type="Pfam" id="PF01027">
    <property type="entry name" value="Bax1-I"/>
    <property type="match status" value="1"/>
</dbReference>
<dbReference type="PANTHER" id="PTHR23291">
    <property type="entry name" value="BAX INHIBITOR-RELATED"/>
    <property type="match status" value="1"/>
</dbReference>
<comment type="subcellular location">
    <subcellularLocation>
        <location evidence="1">Membrane</location>
        <topology evidence="1">Multi-pass membrane protein</topology>
    </subcellularLocation>
</comment>
<dbReference type="InterPro" id="IPR006214">
    <property type="entry name" value="Bax_inhibitor_1-related"/>
</dbReference>
<feature type="transmembrane region" description="Helical" evidence="6">
    <location>
        <begin position="175"/>
        <end position="194"/>
    </location>
</feature>
<evidence type="ECO:0000256" key="2">
    <source>
        <dbReference type="ARBA" id="ARBA00010350"/>
    </source>
</evidence>
<name>A0A8H7EUB7_9FUNG</name>
<gene>
    <name evidence="7" type="primary">TMBIM6</name>
    <name evidence="7" type="ORF">EC973_007184</name>
</gene>
<dbReference type="AlphaFoldDB" id="A0A8H7EUB7"/>
<keyword evidence="5 6" id="KW-0472">Membrane</keyword>
<evidence type="ECO:0000256" key="6">
    <source>
        <dbReference type="RuleBase" id="RU004379"/>
    </source>
</evidence>